<keyword evidence="1" id="KW-0812">Transmembrane</keyword>
<evidence type="ECO:0008006" key="4">
    <source>
        <dbReference type="Google" id="ProtNLM"/>
    </source>
</evidence>
<gene>
    <name evidence="2" type="ORF">CR205_17105</name>
</gene>
<dbReference type="Proteomes" id="UP000248066">
    <property type="component" value="Unassembled WGS sequence"/>
</dbReference>
<sequence length="95" mass="10354">MFSRTAPAVRKTCADRSWMMANDQKVQSVIRKMALVSTISSYFIGCILIGVLGGRWLDGYFETGGLLMAAGFLVGLTAAVYGIYHVLKRTLGDDT</sequence>
<reference evidence="2 3" key="1">
    <citation type="submission" date="2017-10" db="EMBL/GenBank/DDBJ databases">
        <title>Bacillus sp. nov., a halophilic bacterium isolated from a Yangshapao Lake.</title>
        <authorList>
            <person name="Wang H."/>
        </authorList>
    </citation>
    <scope>NUCLEOTIDE SEQUENCE [LARGE SCALE GENOMIC DNA]</scope>
    <source>
        <strain evidence="2 3">YSP-3</strain>
    </source>
</reference>
<comment type="caution">
    <text evidence="2">The sequence shown here is derived from an EMBL/GenBank/DDBJ whole genome shotgun (WGS) entry which is preliminary data.</text>
</comment>
<feature type="transmembrane region" description="Helical" evidence="1">
    <location>
        <begin position="66"/>
        <end position="87"/>
    </location>
</feature>
<evidence type="ECO:0000256" key="1">
    <source>
        <dbReference type="SAM" id="Phobius"/>
    </source>
</evidence>
<keyword evidence="1" id="KW-0472">Membrane</keyword>
<feature type="transmembrane region" description="Helical" evidence="1">
    <location>
        <begin position="34"/>
        <end position="54"/>
    </location>
</feature>
<keyword evidence="3" id="KW-1185">Reference proteome</keyword>
<keyword evidence="1" id="KW-1133">Transmembrane helix</keyword>
<dbReference type="EMBL" id="PDOF01000003">
    <property type="protein sequence ID" value="PYZ96088.1"/>
    <property type="molecule type" value="Genomic_DNA"/>
</dbReference>
<name>A0A2W0HR74_9BACI</name>
<protein>
    <recommendedName>
        <fullName evidence="4">AtpZ/AtpI family protein</fullName>
    </recommendedName>
</protein>
<dbReference type="AlphaFoldDB" id="A0A2W0HR74"/>
<dbReference type="InterPro" id="IPR032820">
    <property type="entry name" value="ATPase_put"/>
</dbReference>
<accession>A0A2W0HR74</accession>
<evidence type="ECO:0000313" key="3">
    <source>
        <dbReference type="Proteomes" id="UP000248066"/>
    </source>
</evidence>
<proteinExistence type="predicted"/>
<dbReference type="Pfam" id="PF09527">
    <property type="entry name" value="ATPase_gene1"/>
    <property type="match status" value="1"/>
</dbReference>
<evidence type="ECO:0000313" key="2">
    <source>
        <dbReference type="EMBL" id="PYZ96088.1"/>
    </source>
</evidence>
<organism evidence="2 3">
    <name type="scientific">Alteribacter lacisalsi</name>
    <dbReference type="NCBI Taxonomy" id="2045244"/>
    <lineage>
        <taxon>Bacteria</taxon>
        <taxon>Bacillati</taxon>
        <taxon>Bacillota</taxon>
        <taxon>Bacilli</taxon>
        <taxon>Bacillales</taxon>
        <taxon>Bacillaceae</taxon>
        <taxon>Alteribacter</taxon>
    </lineage>
</organism>